<organism evidence="1 2">
    <name type="scientific">Olsenella porci</name>
    <dbReference type="NCBI Taxonomy" id="2652279"/>
    <lineage>
        <taxon>Bacteria</taxon>
        <taxon>Bacillati</taxon>
        <taxon>Actinomycetota</taxon>
        <taxon>Coriobacteriia</taxon>
        <taxon>Coriobacteriales</taxon>
        <taxon>Atopobiaceae</taxon>
        <taxon>Olsenella</taxon>
    </lineage>
</organism>
<dbReference type="EMBL" id="VUNC01000008">
    <property type="protein sequence ID" value="MST73300.1"/>
    <property type="molecule type" value="Genomic_DNA"/>
</dbReference>
<evidence type="ECO:0000313" key="1">
    <source>
        <dbReference type="EMBL" id="MST73300.1"/>
    </source>
</evidence>
<accession>A0A6N7XCI9</accession>
<keyword evidence="2" id="KW-1185">Reference proteome</keyword>
<evidence type="ECO:0000313" key="2">
    <source>
        <dbReference type="Proteomes" id="UP000469325"/>
    </source>
</evidence>
<reference evidence="1 2" key="1">
    <citation type="submission" date="2019-08" db="EMBL/GenBank/DDBJ databases">
        <title>In-depth cultivation of the pig gut microbiome towards novel bacterial diversity and tailored functional studies.</title>
        <authorList>
            <person name="Wylensek D."/>
            <person name="Hitch T.C.A."/>
            <person name="Clavel T."/>
        </authorList>
    </citation>
    <scope>NUCLEOTIDE SEQUENCE [LARGE SCALE GENOMIC DNA]</scope>
    <source>
        <strain evidence="1 2">CA-Schmier-601-WT-1</strain>
    </source>
</reference>
<protein>
    <submittedName>
        <fullName evidence="1">Uncharacterized protein</fullName>
    </submittedName>
</protein>
<dbReference type="AlphaFoldDB" id="A0A6N7XCI9"/>
<dbReference type="RefSeq" id="WP_154436019.1">
    <property type="nucleotide sequence ID" value="NZ_VUNC01000008.1"/>
</dbReference>
<gene>
    <name evidence="1" type="ORF">FYJ68_09320</name>
</gene>
<dbReference type="Proteomes" id="UP000469325">
    <property type="component" value="Unassembled WGS sequence"/>
</dbReference>
<name>A0A6N7XCI9_9ACTN</name>
<sequence length="200" mass="21043">MDSSWERSAEADSETEVTALVERTVDCSADSLAEAIESASLDCWLSIVETDALLWVERLSAAESLSDVSWLDEALADVEASALADVERLSERLASLPTWESEPSLPAEAALACDSTVTWFASEPASSDWLPSEPAASDSAYDWDWGAGAALLAALTFWDCGTSTVSCDVATDSDTVWEAVAALSSSSVSLSVLAESISCA</sequence>
<proteinExistence type="predicted"/>
<comment type="caution">
    <text evidence="1">The sequence shown here is derived from an EMBL/GenBank/DDBJ whole genome shotgun (WGS) entry which is preliminary data.</text>
</comment>